<dbReference type="HAMAP" id="MF_00337">
    <property type="entry name" value="Exonuc_7_S"/>
    <property type="match status" value="1"/>
</dbReference>
<comment type="function">
    <text evidence="1">Bidirectionally degrades single-stranded DNA into large acid-insoluble oligonucleotides, which are then degraded further into small acid-soluble oligonucleotides.</text>
</comment>
<comment type="subcellular location">
    <subcellularLocation>
        <location evidence="1">Cytoplasm</location>
    </subcellularLocation>
</comment>
<proteinExistence type="inferred from homology"/>
<comment type="subunit">
    <text evidence="1">Heterooligomer composed of large and small subunits.</text>
</comment>
<dbReference type="PANTHER" id="PTHR34137">
    <property type="entry name" value="EXODEOXYRIBONUCLEASE 7 SMALL SUBUNIT"/>
    <property type="match status" value="1"/>
</dbReference>
<dbReference type="EMBL" id="CP079216">
    <property type="protein sequence ID" value="QXT63508.1"/>
    <property type="molecule type" value="Genomic_DNA"/>
</dbReference>
<keyword evidence="1" id="KW-0269">Exonuclease</keyword>
<evidence type="ECO:0000313" key="3">
    <source>
        <dbReference type="Proteomes" id="UP000824504"/>
    </source>
</evidence>
<comment type="catalytic activity">
    <reaction evidence="1">
        <text>Exonucleolytic cleavage in either 5'- to 3'- or 3'- to 5'-direction to yield nucleoside 5'-phosphates.</text>
        <dbReference type="EC" id="3.1.11.6"/>
    </reaction>
</comment>
<dbReference type="NCBIfam" id="NF002139">
    <property type="entry name" value="PRK00977.1-3"/>
    <property type="match status" value="1"/>
</dbReference>
<keyword evidence="1" id="KW-0963">Cytoplasm</keyword>
<keyword evidence="1" id="KW-0540">Nuclease</keyword>
<dbReference type="Pfam" id="PF02609">
    <property type="entry name" value="Exonuc_VII_S"/>
    <property type="match status" value="1"/>
</dbReference>
<evidence type="ECO:0000313" key="2">
    <source>
        <dbReference type="EMBL" id="QXT63508.1"/>
    </source>
</evidence>
<gene>
    <name evidence="1" type="primary">xseB</name>
    <name evidence="2" type="ORF">KDB89_03250</name>
</gene>
<evidence type="ECO:0000256" key="1">
    <source>
        <dbReference type="HAMAP-Rule" id="MF_00337"/>
    </source>
</evidence>
<dbReference type="Proteomes" id="UP000824504">
    <property type="component" value="Chromosome"/>
</dbReference>
<keyword evidence="1 2" id="KW-0378">Hydrolase</keyword>
<dbReference type="EC" id="3.1.11.6" evidence="1"/>
<organism evidence="2 3">
    <name type="scientific">Tessaracoccus palaemonis</name>
    <dbReference type="NCBI Taxonomy" id="2829499"/>
    <lineage>
        <taxon>Bacteria</taxon>
        <taxon>Bacillati</taxon>
        <taxon>Actinomycetota</taxon>
        <taxon>Actinomycetes</taxon>
        <taxon>Propionibacteriales</taxon>
        <taxon>Propionibacteriaceae</taxon>
        <taxon>Tessaracoccus</taxon>
    </lineage>
</organism>
<sequence length="69" mass="7631">MPEEELTYEQARDELMQVVAKLESGGASLADSMALWQRGEKLADICQGFLDGAREQVAKRQAEDAEDSD</sequence>
<reference evidence="2 3" key="1">
    <citation type="submission" date="2021-07" db="EMBL/GenBank/DDBJ databases">
        <title>complete genome sequencing of Tessaracoccus sp.J1M15.</title>
        <authorList>
            <person name="Bae J.-W."/>
            <person name="Kim D.-y."/>
        </authorList>
    </citation>
    <scope>NUCLEOTIDE SEQUENCE [LARGE SCALE GENOMIC DNA]</scope>
    <source>
        <strain evidence="2 3">J1M15</strain>
    </source>
</reference>
<dbReference type="InterPro" id="IPR003761">
    <property type="entry name" value="Exonuc_VII_S"/>
</dbReference>
<dbReference type="RefSeq" id="WP_219083437.1">
    <property type="nucleotide sequence ID" value="NZ_CP079216.1"/>
</dbReference>
<protein>
    <recommendedName>
        <fullName evidence="1">Exodeoxyribonuclease 7 small subunit</fullName>
        <ecNumber evidence="1">3.1.11.6</ecNumber>
    </recommendedName>
    <alternativeName>
        <fullName evidence="1">Exodeoxyribonuclease VII small subunit</fullName>
        <shortName evidence="1">Exonuclease VII small subunit</shortName>
    </alternativeName>
</protein>
<name>A0ABX8SN69_9ACTN</name>
<comment type="similarity">
    <text evidence="1">Belongs to the XseB family.</text>
</comment>
<dbReference type="PIRSF" id="PIRSF006488">
    <property type="entry name" value="Exonuc_VII_S"/>
    <property type="match status" value="1"/>
</dbReference>
<dbReference type="GO" id="GO:0008855">
    <property type="term" value="F:exodeoxyribonuclease VII activity"/>
    <property type="evidence" value="ECO:0007669"/>
    <property type="project" value="UniProtKB-EC"/>
</dbReference>
<keyword evidence="3" id="KW-1185">Reference proteome</keyword>
<dbReference type="PANTHER" id="PTHR34137:SF1">
    <property type="entry name" value="EXODEOXYRIBONUCLEASE 7 SMALL SUBUNIT"/>
    <property type="match status" value="1"/>
</dbReference>
<dbReference type="NCBIfam" id="TIGR01280">
    <property type="entry name" value="xseB"/>
    <property type="match status" value="1"/>
</dbReference>
<accession>A0ABX8SN69</accession>